<gene>
    <name evidence="1" type="ORF">ACFFLM_22960</name>
</gene>
<dbReference type="InterPro" id="IPR029062">
    <property type="entry name" value="Class_I_gatase-like"/>
</dbReference>
<dbReference type="GO" id="GO:0016798">
    <property type="term" value="F:hydrolase activity, acting on glycosyl bonds"/>
    <property type="evidence" value="ECO:0007669"/>
    <property type="project" value="UniProtKB-KW"/>
</dbReference>
<comment type="caution">
    <text evidence="1">The sequence shown here is derived from an EMBL/GenBank/DDBJ whole genome shotgun (WGS) entry which is preliminary data.</text>
</comment>
<dbReference type="Gene3D" id="3.20.20.80">
    <property type="entry name" value="Glycosidases"/>
    <property type="match status" value="1"/>
</dbReference>
<dbReference type="InterPro" id="IPR028212">
    <property type="entry name" value="GHL6"/>
</dbReference>
<organism evidence="1 2">
    <name type="scientific">Deinococcus oregonensis</name>
    <dbReference type="NCBI Taxonomy" id="1805970"/>
    <lineage>
        <taxon>Bacteria</taxon>
        <taxon>Thermotogati</taxon>
        <taxon>Deinococcota</taxon>
        <taxon>Deinococci</taxon>
        <taxon>Deinococcales</taxon>
        <taxon>Deinococcaceae</taxon>
        <taxon>Deinococcus</taxon>
    </lineage>
</organism>
<dbReference type="EC" id="3.2.1.-" evidence="1"/>
<proteinExistence type="predicted"/>
<reference evidence="1 2" key="1">
    <citation type="submission" date="2024-09" db="EMBL/GenBank/DDBJ databases">
        <authorList>
            <person name="Sun Q."/>
            <person name="Mori K."/>
        </authorList>
    </citation>
    <scope>NUCLEOTIDE SEQUENCE [LARGE SCALE GENOMIC DNA]</scope>
    <source>
        <strain evidence="1 2">JCM 13503</strain>
    </source>
</reference>
<dbReference type="Gene3D" id="3.40.50.880">
    <property type="match status" value="1"/>
</dbReference>
<dbReference type="Proteomes" id="UP001589733">
    <property type="component" value="Unassembled WGS sequence"/>
</dbReference>
<dbReference type="RefSeq" id="WP_380016138.1">
    <property type="nucleotide sequence ID" value="NZ_JBHLYR010000066.1"/>
</dbReference>
<keyword evidence="1" id="KW-0378">Hydrolase</keyword>
<protein>
    <submittedName>
        <fullName evidence="1">Alpha-amylase family protein</fullName>
        <ecNumber evidence="1">3.2.1.-</ecNumber>
    </submittedName>
</protein>
<dbReference type="SUPFAM" id="SSF51445">
    <property type="entry name" value="(Trans)glycosidases"/>
    <property type="match status" value="1"/>
</dbReference>
<evidence type="ECO:0000313" key="1">
    <source>
        <dbReference type="EMBL" id="MFB9994817.1"/>
    </source>
</evidence>
<keyword evidence="2" id="KW-1185">Reference proteome</keyword>
<dbReference type="EMBL" id="JBHLYR010000066">
    <property type="protein sequence ID" value="MFB9994817.1"/>
    <property type="molecule type" value="Genomic_DNA"/>
</dbReference>
<dbReference type="Pfam" id="PF14871">
    <property type="entry name" value="GHL6"/>
    <property type="match status" value="1"/>
</dbReference>
<evidence type="ECO:0000313" key="2">
    <source>
        <dbReference type="Proteomes" id="UP001589733"/>
    </source>
</evidence>
<keyword evidence="1" id="KW-0326">Glycosidase</keyword>
<dbReference type="CDD" id="cd03143">
    <property type="entry name" value="A4_beta-galactosidase_middle_domain"/>
    <property type="match status" value="1"/>
</dbReference>
<sequence length="670" mass="75161">MTLPTRQIHLDFHTSPLIGDLLSEWDVDAFADTMVNAHVNSVTVFAKCHHGMSYYPTAIGTPHPALRGRDLLGEQIRALHARGIRAPIYYTVGWEETLAHHHPAWRQLRFDGRHARQEPGGTVNPDKWWFMSYLHPQYLAYMQREVAEISVRYPVDGVFFDIVFYHPDAGFEDPIRLLRRQHGIEAHTPGNYALWNPLSRRLFAQAIAPSVLNKHPEARLFFNSAHTFSVDAEQGLRSVDSGSGQHHWEIESLPSGFWGYYHFPRFARHVATLGQPWLGMTGRFQRMWGDFGGIKPQAALEFECFRSQAHGGANSVGDQLPPRGTLDPAAYQLIGAVYAQVEAAEPFYQGSEALNDIAVVLGSHHSVPEHRAALAEEGAVLALEELHLNPAVIDDQIELSKFQAVVLTDSTVVTAPLREKLRAYVAAGGRLVVAYRGGLDEMGVWALDFLPVHLHGELAMKPTYWRAHPDFWPEASRSDRVFYEPGLELEGKEGVRVLVDRVLPYFERTDEHFMSHFQAPPVRDPHPFPAVIAGERFVMFADPLFGTYRHYGSTVYRDVLARALAELELTPLIGAGLARTVLCLPRRRGADLIVTLLHYIPVRKAIEGDVLEEASNFAGEVLRIRGVPPTVEARIFEGPSLLQTEPGVFMLPPTRGRLLIELPGYFAPQP</sequence>
<name>A0ABV6B4Z6_9DEIO</name>
<accession>A0ABV6B4Z6</accession>
<dbReference type="InterPro" id="IPR017853">
    <property type="entry name" value="GH"/>
</dbReference>